<keyword evidence="3" id="KW-1185">Reference proteome</keyword>
<proteinExistence type="predicted"/>
<dbReference type="Gene3D" id="1.50.10.150">
    <property type="entry name" value="Voltage-dependent anion channel"/>
    <property type="match status" value="1"/>
</dbReference>
<dbReference type="InterPro" id="IPR038665">
    <property type="entry name" value="Voltage-dep_anion_channel_sf"/>
</dbReference>
<reference evidence="2 3" key="1">
    <citation type="submission" date="2020-10" db="EMBL/GenBank/DDBJ databases">
        <title>Whole genome sequence of oil-degrading bacteria Rhodococcus pyridinivorans strain 5Ap.</title>
        <authorList>
            <person name="Akhremchuk A.E."/>
            <person name="Valentovich L.N."/>
            <person name="Charniauskaya M.I."/>
            <person name="Bukliarevich H.A."/>
            <person name="Titok M.A."/>
        </authorList>
    </citation>
    <scope>NUCLEOTIDE SEQUENCE [LARGE SCALE GENOMIC DNA]</scope>
    <source>
        <strain evidence="2 3">5Ap</strain>
    </source>
</reference>
<dbReference type="AlphaFoldDB" id="A0A7M2XIZ9"/>
<dbReference type="RefSeq" id="WP_071935296.1">
    <property type="nucleotide sequence ID" value="NZ_CP063450.1"/>
</dbReference>
<gene>
    <name evidence="2" type="ORF">INP59_17045</name>
</gene>
<keyword evidence="1" id="KW-0812">Transmembrane</keyword>
<feature type="transmembrane region" description="Helical" evidence="1">
    <location>
        <begin position="52"/>
        <end position="74"/>
    </location>
</feature>
<accession>A0A7M2XIZ9</accession>
<evidence type="ECO:0000256" key="1">
    <source>
        <dbReference type="SAM" id="Phobius"/>
    </source>
</evidence>
<evidence type="ECO:0000313" key="2">
    <source>
        <dbReference type="EMBL" id="QOV97629.1"/>
    </source>
</evidence>
<keyword evidence="1" id="KW-0472">Membrane</keyword>
<sequence>MSTRTLRELEAAREDMQTFVRLGRTFSAIAISTLVLGSSGIPTAYITGNAAFVVITVVFWIATIVSTVFSIYIYSEEVSRSRQRLRSAQWAYEDAVMKEAGA</sequence>
<keyword evidence="1" id="KW-1133">Transmembrane helix</keyword>
<organism evidence="2 3">
    <name type="scientific">Rhodococcus pyridinivorans</name>
    <dbReference type="NCBI Taxonomy" id="103816"/>
    <lineage>
        <taxon>Bacteria</taxon>
        <taxon>Bacillati</taxon>
        <taxon>Actinomycetota</taxon>
        <taxon>Actinomycetes</taxon>
        <taxon>Mycobacteriales</taxon>
        <taxon>Nocardiaceae</taxon>
        <taxon>Rhodococcus</taxon>
    </lineage>
</organism>
<feature type="transmembrane region" description="Helical" evidence="1">
    <location>
        <begin position="26"/>
        <end position="46"/>
    </location>
</feature>
<dbReference type="Proteomes" id="UP000593818">
    <property type="component" value="Chromosome"/>
</dbReference>
<name>A0A7M2XIZ9_9NOCA</name>
<dbReference type="EMBL" id="CP063450">
    <property type="protein sequence ID" value="QOV97629.1"/>
    <property type="molecule type" value="Genomic_DNA"/>
</dbReference>
<protein>
    <submittedName>
        <fullName evidence="2">Uncharacterized protein</fullName>
    </submittedName>
</protein>
<evidence type="ECO:0000313" key="3">
    <source>
        <dbReference type="Proteomes" id="UP000593818"/>
    </source>
</evidence>